<protein>
    <submittedName>
        <fullName evidence="3">Uncharacterized protein</fullName>
    </submittedName>
</protein>
<keyword evidence="2" id="KW-0472">Membrane</keyword>
<evidence type="ECO:0000313" key="3">
    <source>
        <dbReference type="EMBL" id="KAL3661128.1"/>
    </source>
</evidence>
<sequence>MARSRRQNVARWPQFRINNSEGTCRRHRVGCSAKFIVATTILIVLVNSFVTGTNAQEPIIYRPQQASERAYVAGSHLLAWWGQRGDVRSAIGQFGAVNQCSEVVNARVDSELLEEDVLSSCRREAAGYDVKELLKPSEEIVVPSQEQTTRLCRSEACAAWLILAVEATWLPECRYRESQTSFRSLAETLLRIREDLVTSVSGAVVAPNASLFREFYELNQLSNLLNAKEDVLNEVGSPVMVARHLTAQEDFSLMGSGGSPELSAAVEPPGSSSGSGRTVSSGSSSSPSGPFSGSSSASNSNSVGDDFPSGSDFNSSDTAGFTGSGIGPHASSTATTTELTPSYAYVVGAWVLFNGSYFFLMRRK</sequence>
<evidence type="ECO:0000256" key="1">
    <source>
        <dbReference type="SAM" id="MobiDB-lite"/>
    </source>
</evidence>
<gene>
    <name evidence="3" type="ORF">V7S43_013737</name>
</gene>
<evidence type="ECO:0000256" key="2">
    <source>
        <dbReference type="SAM" id="Phobius"/>
    </source>
</evidence>
<reference evidence="3 4" key="1">
    <citation type="submission" date="2024-09" db="EMBL/GenBank/DDBJ databases">
        <title>Genome sequencing and assembly of Phytophthora oleae, isolate VK10A, causative agent of rot of olive drupes.</title>
        <authorList>
            <person name="Conti Taguali S."/>
            <person name="Riolo M."/>
            <person name="La Spada F."/>
            <person name="Cacciola S.O."/>
            <person name="Dionisio G."/>
        </authorList>
    </citation>
    <scope>NUCLEOTIDE SEQUENCE [LARGE SCALE GENOMIC DNA]</scope>
    <source>
        <strain evidence="3 4">VK10A</strain>
    </source>
</reference>
<keyword evidence="4" id="KW-1185">Reference proteome</keyword>
<comment type="caution">
    <text evidence="3">The sequence shown here is derived from an EMBL/GenBank/DDBJ whole genome shotgun (WGS) entry which is preliminary data.</text>
</comment>
<organism evidence="3 4">
    <name type="scientific">Phytophthora oleae</name>
    <dbReference type="NCBI Taxonomy" id="2107226"/>
    <lineage>
        <taxon>Eukaryota</taxon>
        <taxon>Sar</taxon>
        <taxon>Stramenopiles</taxon>
        <taxon>Oomycota</taxon>
        <taxon>Peronosporomycetes</taxon>
        <taxon>Peronosporales</taxon>
        <taxon>Peronosporaceae</taxon>
        <taxon>Phytophthora</taxon>
    </lineage>
</organism>
<proteinExistence type="predicted"/>
<feature type="compositionally biased region" description="Polar residues" evidence="1">
    <location>
        <begin position="311"/>
        <end position="320"/>
    </location>
</feature>
<name>A0ABD3F2V7_9STRA</name>
<keyword evidence="2" id="KW-0812">Transmembrane</keyword>
<feature type="transmembrane region" description="Helical" evidence="2">
    <location>
        <begin position="342"/>
        <end position="360"/>
    </location>
</feature>
<accession>A0ABD3F2V7</accession>
<dbReference type="EMBL" id="JBIMZQ010000037">
    <property type="protein sequence ID" value="KAL3661128.1"/>
    <property type="molecule type" value="Genomic_DNA"/>
</dbReference>
<keyword evidence="2" id="KW-1133">Transmembrane helix</keyword>
<dbReference type="AlphaFoldDB" id="A0ABD3F2V7"/>
<feature type="region of interest" description="Disordered" evidence="1">
    <location>
        <begin position="256"/>
        <end position="320"/>
    </location>
</feature>
<dbReference type="Proteomes" id="UP001632037">
    <property type="component" value="Unassembled WGS sequence"/>
</dbReference>
<evidence type="ECO:0000313" key="4">
    <source>
        <dbReference type="Proteomes" id="UP001632037"/>
    </source>
</evidence>
<feature type="compositionally biased region" description="Low complexity" evidence="1">
    <location>
        <begin position="268"/>
        <end position="304"/>
    </location>
</feature>